<dbReference type="Gene3D" id="1.20.1260.10">
    <property type="match status" value="2"/>
</dbReference>
<keyword evidence="2" id="KW-1185">Reference proteome</keyword>
<accession>A0A366JL16</accession>
<comment type="caution">
    <text evidence="1">The sequence shown here is derived from an EMBL/GenBank/DDBJ whole genome shotgun (WGS) entry which is preliminary data.</text>
</comment>
<dbReference type="AlphaFoldDB" id="A0A366JL16"/>
<evidence type="ECO:0000313" key="1">
    <source>
        <dbReference type="EMBL" id="RBP87627.1"/>
    </source>
</evidence>
<name>A0A366JL16_CYTFI</name>
<reference evidence="1 2" key="1">
    <citation type="submission" date="2018-06" db="EMBL/GenBank/DDBJ databases">
        <title>Freshwater and sediment microbial communities from various areas in North America, analyzing microbe dynamics in response to fracking.</title>
        <authorList>
            <person name="Lamendella R."/>
        </authorList>
    </citation>
    <scope>NUCLEOTIDE SEQUENCE [LARGE SCALE GENOMIC DNA]</scope>
    <source>
        <strain evidence="1 2">14_TX</strain>
    </source>
</reference>
<dbReference type="InterPro" id="IPR021617">
    <property type="entry name" value="DUF3231"/>
</dbReference>
<dbReference type="OrthoDB" id="1675670at2"/>
<dbReference type="Pfam" id="PF11553">
    <property type="entry name" value="DUF3231"/>
    <property type="match status" value="2"/>
</dbReference>
<sequence length="346" mass="38711">MTNTNKDEKVLTEHNIPLSASEMGTLWSQYINDSLAVCVMKYFKSICEDKEILPLIENSLSIAENDIKIITEIFTKENHPIPIGFTDEDVNVNAPRLFSDIFILMYIQKLEIIAMASIGVAIGVSARSDVSNFFRNLLTSVSELHDKSRKVMLSKGVYVRSAQIPSPDKVDFIDKQSFLFDFLGSHKRPLTAIEITHLFINIQTNAMGKAMMMAFAQVCKNEDIRHFFVEGKGISNKHIKKFGSILTNEDIPAPISWDSHVTDSTVSPFSDKLMMFHTTTLIAVGIGNYGTAAGTCQRMDLSATYTRLSAEIALYAEDGANIMIKHAYLEEPPKATDHKALFKKKK</sequence>
<dbReference type="EMBL" id="QNSF01000018">
    <property type="protein sequence ID" value="RBP87627.1"/>
    <property type="molecule type" value="Genomic_DNA"/>
</dbReference>
<evidence type="ECO:0000313" key="2">
    <source>
        <dbReference type="Proteomes" id="UP000252731"/>
    </source>
</evidence>
<dbReference type="Proteomes" id="UP000252731">
    <property type="component" value="Unassembled WGS sequence"/>
</dbReference>
<proteinExistence type="predicted"/>
<protein>
    <submittedName>
        <fullName evidence="1">Uncharacterized protein DUF3231</fullName>
    </submittedName>
</protein>
<organism evidence="1 2">
    <name type="scientific">Cytobacillus firmus</name>
    <name type="common">Bacillus firmus</name>
    <dbReference type="NCBI Taxonomy" id="1399"/>
    <lineage>
        <taxon>Bacteria</taxon>
        <taxon>Bacillati</taxon>
        <taxon>Bacillota</taxon>
        <taxon>Bacilli</taxon>
        <taxon>Bacillales</taxon>
        <taxon>Bacillaceae</taxon>
        <taxon>Cytobacillus</taxon>
    </lineage>
</organism>
<gene>
    <name evidence="1" type="ORF">DFO70_11849</name>
</gene>
<dbReference type="InterPro" id="IPR012347">
    <property type="entry name" value="Ferritin-like"/>
</dbReference>
<dbReference type="RefSeq" id="WP_113885213.1">
    <property type="nucleotide sequence ID" value="NZ_QNSF01000018.1"/>
</dbReference>